<keyword evidence="2" id="KW-1015">Disulfide bond</keyword>
<reference evidence="6" key="1">
    <citation type="submission" date="2019-05" db="EMBL/GenBank/DDBJ databases">
        <title>Annotation for the trematode Fasciolopsis buski.</title>
        <authorList>
            <person name="Choi Y.-J."/>
        </authorList>
    </citation>
    <scope>NUCLEOTIDE SEQUENCE</scope>
    <source>
        <strain evidence="6">HT</strain>
        <tissue evidence="6">Whole worm</tissue>
    </source>
</reference>
<evidence type="ECO:0000313" key="7">
    <source>
        <dbReference type="Proteomes" id="UP000728185"/>
    </source>
</evidence>
<dbReference type="InterPro" id="IPR000859">
    <property type="entry name" value="CUB_dom"/>
</dbReference>
<protein>
    <recommendedName>
        <fullName evidence="5">CUB domain-containing protein</fullName>
    </recommendedName>
</protein>
<dbReference type="Pfam" id="PF00431">
    <property type="entry name" value="CUB"/>
    <property type="match status" value="3"/>
</dbReference>
<dbReference type="AlphaFoldDB" id="A0A8E0RP59"/>
<feature type="domain" description="CUB" evidence="5">
    <location>
        <begin position="403"/>
        <end position="537"/>
    </location>
</feature>
<comment type="caution">
    <text evidence="6">The sequence shown here is derived from an EMBL/GenBank/DDBJ whole genome shotgun (WGS) entry which is preliminary data.</text>
</comment>
<feature type="signal peptide" evidence="4">
    <location>
        <begin position="1"/>
        <end position="27"/>
    </location>
</feature>
<sequence length="600" mass="67839">MDDFWCFGVMNPVLVLTVIMVMSMTKSNKLSDPSCRCYMFDSKRHKTGVFKSPNYPRTYPADLDCILYQFLGNRSEIVKLTFWSFNMREPEARKCVDYVDLFTTIDLSVFPKSPHPNGQPQSTKQPADYRLCGPLDNLPQKEFYSVDSVLVLLLHSSSISNGGNLQFRNGGFVGQYSFEIKDQYHSDGSLSSGTVCTYQFDYRYGSSSGQIFSPRYPSNYPAGIRCFYRFQAAEQDRVVLTFRLIELSPTTASKSQNILERCHDSNSDQPKTDILLVYESAETITQPLARICGRANHVQIVSHGPQLRVDFVSQEDTFHGKGFHANYEFVHHTQVQPSPYMKMSTLNGDRNGMPLVADAGFRSSVQKSLQQDDGRNNSVSWISPELLLPETTATSPWSRIIHSKESGTDNTGSVQSPGYPEKYPISLTMDVSFLGQQNEVVHLSFIMLELGNSQHCNESQLGDRIEIFDGLTTNSPLLVRFCGSPNSVFDQFSNWRHENRDTTTAVVSTGPHLYLRFLSDNIPGEREYGFKLLYRFENKDRAASGEIFKSDMTQKDRFPVTLKSRSSSSTSNGGISCAIRTSHTLFFPVNILIIIRIRNY</sequence>
<evidence type="ECO:0000256" key="2">
    <source>
        <dbReference type="ARBA" id="ARBA00023157"/>
    </source>
</evidence>
<dbReference type="OrthoDB" id="6369184at2759"/>
<dbReference type="PROSITE" id="PS01180">
    <property type="entry name" value="CUB"/>
    <property type="match status" value="3"/>
</dbReference>
<dbReference type="SMART" id="SM00042">
    <property type="entry name" value="CUB"/>
    <property type="match status" value="3"/>
</dbReference>
<feature type="domain" description="CUB" evidence="5">
    <location>
        <begin position="35"/>
        <end position="179"/>
    </location>
</feature>
<proteinExistence type="predicted"/>
<organism evidence="6 7">
    <name type="scientific">Fasciolopsis buskii</name>
    <dbReference type="NCBI Taxonomy" id="27845"/>
    <lineage>
        <taxon>Eukaryota</taxon>
        <taxon>Metazoa</taxon>
        <taxon>Spiralia</taxon>
        <taxon>Lophotrochozoa</taxon>
        <taxon>Platyhelminthes</taxon>
        <taxon>Trematoda</taxon>
        <taxon>Digenea</taxon>
        <taxon>Plagiorchiida</taxon>
        <taxon>Echinostomata</taxon>
        <taxon>Echinostomatoidea</taxon>
        <taxon>Fasciolidae</taxon>
        <taxon>Fasciolopsis</taxon>
    </lineage>
</organism>
<gene>
    <name evidence="6" type="ORF">FBUS_02627</name>
</gene>
<keyword evidence="1" id="KW-0677">Repeat</keyword>
<keyword evidence="4" id="KW-0732">Signal</keyword>
<dbReference type="Gene3D" id="2.60.120.290">
    <property type="entry name" value="Spermadhesin, CUB domain"/>
    <property type="match status" value="3"/>
</dbReference>
<dbReference type="EMBL" id="LUCM01011156">
    <property type="protein sequence ID" value="KAA0184346.1"/>
    <property type="molecule type" value="Genomic_DNA"/>
</dbReference>
<dbReference type="InterPro" id="IPR035914">
    <property type="entry name" value="Sperma_CUB_dom_sf"/>
</dbReference>
<evidence type="ECO:0000256" key="4">
    <source>
        <dbReference type="SAM" id="SignalP"/>
    </source>
</evidence>
<evidence type="ECO:0000256" key="3">
    <source>
        <dbReference type="PROSITE-ProRule" id="PRU00059"/>
    </source>
</evidence>
<comment type="caution">
    <text evidence="3">Lacks conserved residue(s) required for the propagation of feature annotation.</text>
</comment>
<feature type="domain" description="CUB" evidence="5">
    <location>
        <begin position="196"/>
        <end position="330"/>
    </location>
</feature>
<keyword evidence="7" id="KW-1185">Reference proteome</keyword>
<dbReference type="PANTHER" id="PTHR24251">
    <property type="entry name" value="OVOCHYMASE-RELATED"/>
    <property type="match status" value="1"/>
</dbReference>
<evidence type="ECO:0000259" key="5">
    <source>
        <dbReference type="PROSITE" id="PS01180"/>
    </source>
</evidence>
<evidence type="ECO:0000313" key="6">
    <source>
        <dbReference type="EMBL" id="KAA0184346.1"/>
    </source>
</evidence>
<dbReference type="SUPFAM" id="SSF49854">
    <property type="entry name" value="Spermadhesin, CUB domain"/>
    <property type="match status" value="3"/>
</dbReference>
<evidence type="ECO:0000256" key="1">
    <source>
        <dbReference type="ARBA" id="ARBA00022737"/>
    </source>
</evidence>
<accession>A0A8E0RP59</accession>
<name>A0A8E0RP59_9TREM</name>
<dbReference type="CDD" id="cd00041">
    <property type="entry name" value="CUB"/>
    <property type="match status" value="3"/>
</dbReference>
<dbReference type="Proteomes" id="UP000728185">
    <property type="component" value="Unassembled WGS sequence"/>
</dbReference>
<feature type="chain" id="PRO_5034607929" description="CUB domain-containing protein" evidence="4">
    <location>
        <begin position="28"/>
        <end position="600"/>
    </location>
</feature>